<dbReference type="Pfam" id="PF13813">
    <property type="entry name" value="MBOAT_2"/>
    <property type="match status" value="1"/>
</dbReference>
<name>A0A4S3J5W8_9EURO</name>
<sequence>MPIPERNLISGGVYIGTVYLIQNLVPALLILYTKKRSLLRYLWAPCSTWIFYQYLLLPVTHASSAGYYTKAGSQIAAGVLQSLNLLIIDAQDRDDLLQKRVIQPSANGFKTVFRTARLFMCLRGIGTPWQARDLPPQPAFLTRRGSPRYLFLIRQAAFALWYYLVFNVLTFLSLQAASQGRSLLKEPSFNLDYFTVSINQWLGRVMVSWMTCFVSIPLSLDFDYRVLSIVFVMLGIDSPDDWPPLFGSVWDAYTVRNIWSKYLHQIFRWPFTSLSRFLTREVLDLPKRSALERYTNVLFVFTLSGLVHFGTDLVMGIPANKSFSMFYFPSFALGIMIEDLFQQAWHAMTTSENANAPKSSSGATRRRETPCWQKVASFLWTTVWISILTPMWIYPMQAFTAESMFLIYVPRLVGMPAALALIVAGGVGLKCVFGGEE</sequence>
<evidence type="ECO:0000313" key="12">
    <source>
        <dbReference type="Proteomes" id="UP000324241"/>
    </source>
</evidence>
<comment type="subcellular location">
    <subcellularLocation>
        <location evidence="1">Membrane</location>
        <topology evidence="1">Multi-pass membrane protein</topology>
    </subcellularLocation>
</comment>
<keyword evidence="6 7" id="KW-0472">Membrane</keyword>
<evidence type="ECO:0000256" key="3">
    <source>
        <dbReference type="ARBA" id="ARBA00022679"/>
    </source>
</evidence>
<proteinExistence type="inferred from homology"/>
<evidence type="ECO:0000313" key="11">
    <source>
        <dbReference type="Proteomes" id="UP000308092"/>
    </source>
</evidence>
<dbReference type="GO" id="GO:0006629">
    <property type="term" value="P:lipid metabolic process"/>
    <property type="evidence" value="ECO:0007669"/>
    <property type="project" value="InterPro"/>
</dbReference>
<comment type="caution">
    <text evidence="10">The sequence shown here is derived from an EMBL/GenBank/DDBJ whole genome shotgun (WGS) entry which is preliminary data.</text>
</comment>
<evidence type="ECO:0000256" key="1">
    <source>
        <dbReference type="ARBA" id="ARBA00004141"/>
    </source>
</evidence>
<dbReference type="GeneID" id="54324239"/>
<dbReference type="RefSeq" id="XP_033431993.1">
    <property type="nucleotide sequence ID" value="XM_033566236.1"/>
</dbReference>
<organism evidence="10 11">
    <name type="scientific">Aspergillus tanneri</name>
    <dbReference type="NCBI Taxonomy" id="1220188"/>
    <lineage>
        <taxon>Eukaryota</taxon>
        <taxon>Fungi</taxon>
        <taxon>Dikarya</taxon>
        <taxon>Ascomycota</taxon>
        <taxon>Pezizomycotina</taxon>
        <taxon>Eurotiomycetes</taxon>
        <taxon>Eurotiomycetidae</taxon>
        <taxon>Eurotiales</taxon>
        <taxon>Aspergillaceae</taxon>
        <taxon>Aspergillus</taxon>
        <taxon>Aspergillus subgen. Circumdati</taxon>
    </lineage>
</organism>
<dbReference type="PANTHER" id="PTHR31595">
    <property type="entry name" value="LONG-CHAIN-ALCOHOL O-FATTY-ACYLTRANSFERASE 3-RELATED"/>
    <property type="match status" value="1"/>
</dbReference>
<dbReference type="AlphaFoldDB" id="A0A4S3J5W8"/>
<reference evidence="9 12" key="2">
    <citation type="submission" date="2019-08" db="EMBL/GenBank/DDBJ databases">
        <title>The genome sequence of a newly discovered highly antifungal drug resistant Aspergillus species, Aspergillus tanneri NIH 1004.</title>
        <authorList>
            <person name="Mounaud S."/>
            <person name="Singh I."/>
            <person name="Joardar V."/>
            <person name="Pakala S."/>
            <person name="Pakala S."/>
            <person name="Venepally P."/>
            <person name="Chung J.K."/>
            <person name="Losada L."/>
            <person name="Nierman W.C."/>
        </authorList>
    </citation>
    <scope>NUCLEOTIDE SEQUENCE [LARGE SCALE GENOMIC DNA]</scope>
    <source>
        <strain evidence="9 12">NIH1004</strain>
    </source>
</reference>
<dbReference type="EMBL" id="SOSA01000548">
    <property type="protein sequence ID" value="THC90195.1"/>
    <property type="molecule type" value="Genomic_DNA"/>
</dbReference>
<feature type="transmembrane region" description="Helical" evidence="7">
    <location>
        <begin position="297"/>
        <end position="317"/>
    </location>
</feature>
<dbReference type="Proteomes" id="UP000308092">
    <property type="component" value="Unassembled WGS sequence"/>
</dbReference>
<keyword evidence="11" id="KW-1185">Reference proteome</keyword>
<feature type="transmembrane region" description="Helical" evidence="7">
    <location>
        <begin position="413"/>
        <end position="433"/>
    </location>
</feature>
<comment type="similarity">
    <text evidence="2">Belongs to the wax synthase family.</text>
</comment>
<dbReference type="Proteomes" id="UP000324241">
    <property type="component" value="Unassembled WGS sequence"/>
</dbReference>
<feature type="transmembrane region" description="Helical" evidence="7">
    <location>
        <begin position="12"/>
        <end position="32"/>
    </location>
</feature>
<protein>
    <recommendedName>
        <fullName evidence="8">Wax synthase domain-containing protein</fullName>
    </recommendedName>
</protein>
<keyword evidence="5 7" id="KW-1133">Transmembrane helix</keyword>
<dbReference type="VEuPathDB" id="FungiDB:EYZ11_010339"/>
<evidence type="ECO:0000259" key="8">
    <source>
        <dbReference type="Pfam" id="PF13813"/>
    </source>
</evidence>
<dbReference type="EMBL" id="QUQM01000002">
    <property type="protein sequence ID" value="KAA8652632.1"/>
    <property type="molecule type" value="Genomic_DNA"/>
</dbReference>
<feature type="transmembrane region" description="Helical" evidence="7">
    <location>
        <begin position="151"/>
        <end position="174"/>
    </location>
</feature>
<dbReference type="InterPro" id="IPR032805">
    <property type="entry name" value="Wax_synthase_dom"/>
</dbReference>
<keyword evidence="4 7" id="KW-0812">Transmembrane</keyword>
<evidence type="ECO:0000313" key="9">
    <source>
        <dbReference type="EMBL" id="KAA8652632.1"/>
    </source>
</evidence>
<feature type="transmembrane region" description="Helical" evidence="7">
    <location>
        <begin position="201"/>
        <end position="220"/>
    </location>
</feature>
<gene>
    <name evidence="9" type="ORF">ATNIH1004_001537</name>
    <name evidence="10" type="ORF">EYZ11_010339</name>
</gene>
<feature type="domain" description="Wax synthase" evidence="8">
    <location>
        <begin position="242"/>
        <end position="328"/>
    </location>
</feature>
<feature type="transmembrane region" description="Helical" evidence="7">
    <location>
        <begin position="375"/>
        <end position="393"/>
    </location>
</feature>
<evidence type="ECO:0000256" key="4">
    <source>
        <dbReference type="ARBA" id="ARBA00022692"/>
    </source>
</evidence>
<dbReference type="OrthoDB" id="1077582at2759"/>
<evidence type="ECO:0000313" key="10">
    <source>
        <dbReference type="EMBL" id="THC90195.1"/>
    </source>
</evidence>
<accession>A0A4S3J5W8</accession>
<evidence type="ECO:0000256" key="5">
    <source>
        <dbReference type="ARBA" id="ARBA00022989"/>
    </source>
</evidence>
<reference evidence="10 11" key="1">
    <citation type="submission" date="2019-03" db="EMBL/GenBank/DDBJ databases">
        <title>The genome sequence of a newly discovered highly antifungal drug resistant Aspergillus species, Aspergillus tanneri NIH 1004.</title>
        <authorList>
            <person name="Mounaud S."/>
            <person name="Singh I."/>
            <person name="Joardar V."/>
            <person name="Pakala S."/>
            <person name="Pakala S."/>
            <person name="Venepally P."/>
            <person name="Hoover J."/>
            <person name="Nierman W."/>
            <person name="Chung J."/>
            <person name="Losada L."/>
        </authorList>
    </citation>
    <scope>NUCLEOTIDE SEQUENCE [LARGE SCALE GENOMIC DNA]</scope>
    <source>
        <strain evidence="10 11">NIH1004</strain>
    </source>
</reference>
<dbReference type="PANTHER" id="PTHR31595:SF27">
    <property type="entry name" value="WAX SYNTHASE DOMAIN-CONTAINING PROTEIN-RELATED"/>
    <property type="match status" value="1"/>
</dbReference>
<evidence type="ECO:0000256" key="2">
    <source>
        <dbReference type="ARBA" id="ARBA00007282"/>
    </source>
</evidence>
<dbReference type="InterPro" id="IPR044851">
    <property type="entry name" value="Wax_synthase"/>
</dbReference>
<feature type="transmembrane region" description="Helical" evidence="7">
    <location>
        <begin position="323"/>
        <end position="341"/>
    </location>
</feature>
<evidence type="ECO:0000256" key="6">
    <source>
        <dbReference type="ARBA" id="ARBA00023136"/>
    </source>
</evidence>
<evidence type="ECO:0000256" key="7">
    <source>
        <dbReference type="SAM" id="Phobius"/>
    </source>
</evidence>
<keyword evidence="3" id="KW-0808">Transferase</keyword>
<dbReference type="GO" id="GO:0016020">
    <property type="term" value="C:membrane"/>
    <property type="evidence" value="ECO:0007669"/>
    <property type="project" value="UniProtKB-SubCell"/>
</dbReference>
<dbReference type="GO" id="GO:0008374">
    <property type="term" value="F:O-acyltransferase activity"/>
    <property type="evidence" value="ECO:0007669"/>
    <property type="project" value="InterPro"/>
</dbReference>